<dbReference type="Pfam" id="PF06965">
    <property type="entry name" value="Na_H_antiport_1"/>
    <property type="match status" value="1"/>
</dbReference>
<dbReference type="HAMAP" id="MF_01844">
    <property type="entry name" value="NhaA"/>
    <property type="match status" value="1"/>
</dbReference>
<keyword evidence="6" id="KW-0739">Sodium transport</keyword>
<accession>A0ABQ5Z9N1</accession>
<evidence type="ECO:0000313" key="8">
    <source>
        <dbReference type="EMBL" id="GLR48327.1"/>
    </source>
</evidence>
<feature type="transmembrane region" description="Helical" evidence="6">
    <location>
        <begin position="276"/>
        <end position="297"/>
    </location>
</feature>
<evidence type="ECO:0000256" key="3">
    <source>
        <dbReference type="ARBA" id="ARBA00022692"/>
    </source>
</evidence>
<dbReference type="EMBL" id="BSOO01000023">
    <property type="protein sequence ID" value="GLR48327.1"/>
    <property type="molecule type" value="Genomic_DNA"/>
</dbReference>
<keyword evidence="9" id="KW-1185">Reference proteome</keyword>
<evidence type="ECO:0000256" key="5">
    <source>
        <dbReference type="ARBA" id="ARBA00023136"/>
    </source>
</evidence>
<comment type="similarity">
    <text evidence="6">Belongs to the NhaA Na(+)/H(+) (TC 2.A.33) antiporter family.</text>
</comment>
<feature type="transmembrane region" description="Helical" evidence="6">
    <location>
        <begin position="49"/>
        <end position="67"/>
    </location>
</feature>
<evidence type="ECO:0000313" key="9">
    <source>
        <dbReference type="Proteomes" id="UP001156703"/>
    </source>
</evidence>
<comment type="subcellular location">
    <subcellularLocation>
        <location evidence="1">Cell inner membrane</location>
        <topology evidence="1">Multi-pass membrane protein</topology>
    </subcellularLocation>
    <subcellularLocation>
        <location evidence="6">Cell membrane</location>
        <topology evidence="6">Multi-pass membrane protein</topology>
    </subcellularLocation>
</comment>
<protein>
    <recommendedName>
        <fullName evidence="6">Na(+)/H(+) antiporter NhaA</fullName>
    </recommendedName>
    <alternativeName>
        <fullName evidence="6">Sodium/proton antiporter NhaA</fullName>
    </alternativeName>
</protein>
<reference evidence="9" key="1">
    <citation type="journal article" date="2019" name="Int. J. Syst. Evol. Microbiol.">
        <title>The Global Catalogue of Microorganisms (GCM) 10K type strain sequencing project: providing services to taxonomists for standard genome sequencing and annotation.</title>
        <authorList>
            <consortium name="The Broad Institute Genomics Platform"/>
            <consortium name="The Broad Institute Genome Sequencing Center for Infectious Disease"/>
            <person name="Wu L."/>
            <person name="Ma J."/>
        </authorList>
    </citation>
    <scope>NUCLEOTIDE SEQUENCE [LARGE SCALE GENOMIC DNA]</scope>
    <source>
        <strain evidence="9">NBRC 102146</strain>
    </source>
</reference>
<keyword evidence="3 6" id="KW-0812">Transmembrane</keyword>
<evidence type="ECO:0000256" key="4">
    <source>
        <dbReference type="ARBA" id="ARBA00022989"/>
    </source>
</evidence>
<dbReference type="Proteomes" id="UP001156703">
    <property type="component" value="Unassembled WGS sequence"/>
</dbReference>
<evidence type="ECO:0000256" key="7">
    <source>
        <dbReference type="SAM" id="MobiDB-lite"/>
    </source>
</evidence>
<evidence type="ECO:0000256" key="1">
    <source>
        <dbReference type="ARBA" id="ARBA00004429"/>
    </source>
</evidence>
<dbReference type="RefSeq" id="WP_084184403.1">
    <property type="nucleotide sequence ID" value="NZ_BSOO01000023.1"/>
</dbReference>
<feature type="transmembrane region" description="Helical" evidence="6">
    <location>
        <begin position="171"/>
        <end position="191"/>
    </location>
</feature>
<dbReference type="InterPro" id="IPR023171">
    <property type="entry name" value="Na/H_antiporter_dom_sf"/>
</dbReference>
<gene>
    <name evidence="6 8" type="primary">nhaA</name>
    <name evidence="8" type="ORF">GCM10007925_20410</name>
</gene>
<feature type="transmembrane region" description="Helical" evidence="6">
    <location>
        <begin position="12"/>
        <end position="29"/>
    </location>
</feature>
<dbReference type="NCBIfam" id="TIGR00773">
    <property type="entry name" value="NhaA"/>
    <property type="match status" value="1"/>
</dbReference>
<feature type="transmembrane region" description="Helical" evidence="6">
    <location>
        <begin position="317"/>
        <end position="338"/>
    </location>
</feature>
<feature type="transmembrane region" description="Helical" evidence="6">
    <location>
        <begin position="145"/>
        <end position="165"/>
    </location>
</feature>
<feature type="transmembrane region" description="Helical" evidence="6">
    <location>
        <begin position="88"/>
        <end position="108"/>
    </location>
</feature>
<name>A0ABQ5Z9N1_9SPHN</name>
<dbReference type="Gene3D" id="1.20.1530.10">
    <property type="entry name" value="Na+/H+ antiporter like domain"/>
    <property type="match status" value="1"/>
</dbReference>
<keyword evidence="4 6" id="KW-1133">Transmembrane helix</keyword>
<keyword evidence="5 6" id="KW-0472">Membrane</keyword>
<keyword evidence="6" id="KW-0813">Transport</keyword>
<dbReference type="PANTHER" id="PTHR30341:SF0">
    <property type="entry name" value="NA(+)_H(+) ANTIPORTER NHAA"/>
    <property type="match status" value="1"/>
</dbReference>
<feature type="transmembrane region" description="Helical" evidence="6">
    <location>
        <begin position="198"/>
        <end position="227"/>
    </location>
</feature>
<organism evidence="8 9">
    <name type="scientific">Sphingomonas astaxanthinifaciens DSM 22298</name>
    <dbReference type="NCBI Taxonomy" id="1123267"/>
    <lineage>
        <taxon>Bacteria</taxon>
        <taxon>Pseudomonadati</taxon>
        <taxon>Pseudomonadota</taxon>
        <taxon>Alphaproteobacteria</taxon>
        <taxon>Sphingomonadales</taxon>
        <taxon>Sphingomonadaceae</taxon>
        <taxon>Sphingomonas</taxon>
    </lineage>
</organism>
<proteinExistence type="inferred from homology"/>
<comment type="catalytic activity">
    <reaction evidence="6">
        <text>Na(+)(in) + 2 H(+)(out) = Na(+)(out) + 2 H(+)(in)</text>
        <dbReference type="Rhea" id="RHEA:29251"/>
        <dbReference type="ChEBI" id="CHEBI:15378"/>
        <dbReference type="ChEBI" id="CHEBI:29101"/>
    </reaction>
</comment>
<comment type="caution">
    <text evidence="8">The sequence shown here is derived from an EMBL/GenBank/DDBJ whole genome shotgun (WGS) entry which is preliminary data.</text>
</comment>
<feature type="transmembrane region" description="Helical" evidence="6">
    <location>
        <begin position="350"/>
        <end position="369"/>
    </location>
</feature>
<feature type="transmembrane region" description="Helical" evidence="6">
    <location>
        <begin position="114"/>
        <end position="133"/>
    </location>
</feature>
<keyword evidence="6" id="KW-0050">Antiport</keyword>
<feature type="region of interest" description="Disordered" evidence="7">
    <location>
        <begin position="374"/>
        <end position="407"/>
    </location>
</feature>
<dbReference type="InterPro" id="IPR004670">
    <property type="entry name" value="NhaA"/>
</dbReference>
<keyword evidence="6" id="KW-0915">Sodium</keyword>
<evidence type="ECO:0000256" key="6">
    <source>
        <dbReference type="HAMAP-Rule" id="MF_01844"/>
    </source>
</evidence>
<sequence>MSAAPAANHDRTAGLLLMAAAAAALVVANSPLEHGYHALLEAKLGPLSVHYWIADALMALFFLLVGLEVKREWYDGQLATPEARRLPIVAAAVGMAVPALVFLLVSGFDPALKPGWAIPAATDIAFALGLLALLGTRAPAGIKLLLVTIAIIDDIGAVAIIAFFYTAKISMTALALAALTTGVMALLNLFGVRRLWPYLLLFPVLWIAVFQSGVHATIAGVVAALTIPLGRGEAVSPLKRLEHRLHPLVMFGIVPLFGFASAGVTVGGLDAVLAPLPLAIAAGLFIGKQAGVFGAIWLSDRVGLARKPEGLRWTHVYGAALLCGVGFTMSLFIGELAFADRMLVDEAKIGTLLGSLLAGIAGTALLLLTKPTPDLPRDREECDEIFGEDADEDPTVCNDPYSSPPLR</sequence>
<comment type="function">
    <text evidence="6">Na(+)/H(+) antiporter that extrudes sodium in exchange for external protons.</text>
</comment>
<evidence type="ECO:0000256" key="2">
    <source>
        <dbReference type="ARBA" id="ARBA00022475"/>
    </source>
</evidence>
<feature type="transmembrane region" description="Helical" evidence="6">
    <location>
        <begin position="247"/>
        <end position="269"/>
    </location>
</feature>
<keyword evidence="2 6" id="KW-1003">Cell membrane</keyword>
<dbReference type="PANTHER" id="PTHR30341">
    <property type="entry name" value="SODIUM ION/PROTON ANTIPORTER NHAA-RELATED"/>
    <property type="match status" value="1"/>
</dbReference>
<dbReference type="NCBIfam" id="NF007111">
    <property type="entry name" value="PRK09560.1"/>
    <property type="match status" value="1"/>
</dbReference>
<feature type="compositionally biased region" description="Acidic residues" evidence="7">
    <location>
        <begin position="381"/>
        <end position="394"/>
    </location>
</feature>
<keyword evidence="6" id="KW-0406">Ion transport</keyword>